<feature type="transmembrane region" description="Helical" evidence="1">
    <location>
        <begin position="59"/>
        <end position="79"/>
    </location>
</feature>
<reference evidence="2 3" key="1">
    <citation type="submission" date="2019-03" db="EMBL/GenBank/DDBJ databases">
        <title>Genomic Encyclopedia of Type Strains, Phase IV (KMG-IV): sequencing the most valuable type-strain genomes for metagenomic binning, comparative biology and taxonomic classification.</title>
        <authorList>
            <person name="Goeker M."/>
        </authorList>
    </citation>
    <scope>NUCLEOTIDE SEQUENCE [LARGE SCALE GENOMIC DNA]</scope>
    <source>
        <strain evidence="2 3">DSM 11901</strain>
    </source>
</reference>
<organism evidence="2 3">
    <name type="scientific">Aquabacterium commune</name>
    <dbReference type="NCBI Taxonomy" id="70586"/>
    <lineage>
        <taxon>Bacteria</taxon>
        <taxon>Pseudomonadati</taxon>
        <taxon>Pseudomonadota</taxon>
        <taxon>Betaproteobacteria</taxon>
        <taxon>Burkholderiales</taxon>
        <taxon>Aquabacterium</taxon>
    </lineage>
</organism>
<gene>
    <name evidence="2" type="ORF">EV672_102115</name>
</gene>
<protein>
    <submittedName>
        <fullName evidence="2">Integral membrane protein DUF2244</fullName>
    </submittedName>
</protein>
<dbReference type="Pfam" id="PF10003">
    <property type="entry name" value="DUF2244"/>
    <property type="match status" value="1"/>
</dbReference>
<accession>A0A4R6RJF5</accession>
<keyword evidence="3" id="KW-1185">Reference proteome</keyword>
<dbReference type="InterPro" id="IPR019253">
    <property type="entry name" value="DUF2244_TM"/>
</dbReference>
<evidence type="ECO:0000256" key="1">
    <source>
        <dbReference type="SAM" id="Phobius"/>
    </source>
</evidence>
<keyword evidence="1" id="KW-1133">Transmembrane helix</keyword>
<dbReference type="EMBL" id="SNXW01000002">
    <property type="protein sequence ID" value="TDP85766.1"/>
    <property type="molecule type" value="Genomic_DNA"/>
</dbReference>
<keyword evidence="1" id="KW-0472">Membrane</keyword>
<name>A0A4R6RJF5_9BURK</name>
<sequence>MNATVSPVRLMSPSAMRFGVWHSLTERRAGAVSVARSARDQADDWQAEWLLMRQLPVPLAVLSRWWWMASVLGLVAALLSFSGASDLSPVAWPPSVHELQLVLALVAVSLIARLALRAYGHHAQDHDHIAMRADRVHVSCCRGGQTQSLDCHPRWLRVEPVQHDRSLIRVSGEGCSVVVGEFVPSDGRKQLANELRWALRHLDD</sequence>
<proteinExistence type="predicted"/>
<comment type="caution">
    <text evidence="2">The sequence shown here is derived from an EMBL/GenBank/DDBJ whole genome shotgun (WGS) entry which is preliminary data.</text>
</comment>
<evidence type="ECO:0000313" key="3">
    <source>
        <dbReference type="Proteomes" id="UP000294593"/>
    </source>
</evidence>
<evidence type="ECO:0000313" key="2">
    <source>
        <dbReference type="EMBL" id="TDP85766.1"/>
    </source>
</evidence>
<feature type="transmembrane region" description="Helical" evidence="1">
    <location>
        <begin position="99"/>
        <end position="116"/>
    </location>
</feature>
<dbReference type="Proteomes" id="UP000294593">
    <property type="component" value="Unassembled WGS sequence"/>
</dbReference>
<dbReference type="OrthoDB" id="9091577at2"/>
<keyword evidence="1" id="KW-0812">Transmembrane</keyword>
<dbReference type="AlphaFoldDB" id="A0A4R6RJF5"/>